<evidence type="ECO:0000313" key="2">
    <source>
        <dbReference type="Proteomes" id="UP000694892"/>
    </source>
</evidence>
<proteinExistence type="predicted"/>
<dbReference type="AlphaFoldDB" id="A0A974CV89"/>
<dbReference type="EMBL" id="CM004474">
    <property type="protein sequence ID" value="OCT79392.1"/>
    <property type="molecule type" value="Genomic_DNA"/>
</dbReference>
<gene>
    <name evidence="1" type="ORF">XELAEV_18026205mg</name>
</gene>
<dbReference type="Proteomes" id="UP000694892">
    <property type="component" value="Chromosome 5L"/>
</dbReference>
<sequence length="96" mass="11173">MCCIHQDIHKGSLVRLTFPFKSISTSLFICFEMKTSNTGETIYKHIDFIIVCFPPPPSPSNHFSLQNKERGVTWLRVESQFFLYIYIEKKAKILEG</sequence>
<organism evidence="1 2">
    <name type="scientific">Xenopus laevis</name>
    <name type="common">African clawed frog</name>
    <dbReference type="NCBI Taxonomy" id="8355"/>
    <lineage>
        <taxon>Eukaryota</taxon>
        <taxon>Metazoa</taxon>
        <taxon>Chordata</taxon>
        <taxon>Craniata</taxon>
        <taxon>Vertebrata</taxon>
        <taxon>Euteleostomi</taxon>
        <taxon>Amphibia</taxon>
        <taxon>Batrachia</taxon>
        <taxon>Anura</taxon>
        <taxon>Pipoidea</taxon>
        <taxon>Pipidae</taxon>
        <taxon>Xenopodinae</taxon>
        <taxon>Xenopus</taxon>
        <taxon>Xenopus</taxon>
    </lineage>
</organism>
<evidence type="ECO:0000313" key="1">
    <source>
        <dbReference type="EMBL" id="OCT79392.1"/>
    </source>
</evidence>
<accession>A0A974CV89</accession>
<name>A0A974CV89_XENLA</name>
<protein>
    <submittedName>
        <fullName evidence="1">Uncharacterized protein</fullName>
    </submittedName>
</protein>
<reference evidence="2" key="1">
    <citation type="journal article" date="2016" name="Nature">
        <title>Genome evolution in the allotetraploid frog Xenopus laevis.</title>
        <authorList>
            <person name="Session A.M."/>
            <person name="Uno Y."/>
            <person name="Kwon T."/>
            <person name="Chapman J.A."/>
            <person name="Toyoda A."/>
            <person name="Takahashi S."/>
            <person name="Fukui A."/>
            <person name="Hikosaka A."/>
            <person name="Suzuki A."/>
            <person name="Kondo M."/>
            <person name="van Heeringen S.J."/>
            <person name="Quigley I."/>
            <person name="Heinz S."/>
            <person name="Ogino H."/>
            <person name="Ochi H."/>
            <person name="Hellsten U."/>
            <person name="Lyons J.B."/>
            <person name="Simakov O."/>
            <person name="Putnam N."/>
            <person name="Stites J."/>
            <person name="Kuroki Y."/>
            <person name="Tanaka T."/>
            <person name="Michiue T."/>
            <person name="Watanabe M."/>
            <person name="Bogdanovic O."/>
            <person name="Lister R."/>
            <person name="Georgiou G."/>
            <person name="Paranjpe S.S."/>
            <person name="van Kruijsbergen I."/>
            <person name="Shu S."/>
            <person name="Carlson J."/>
            <person name="Kinoshita T."/>
            <person name="Ohta Y."/>
            <person name="Mawaribuchi S."/>
            <person name="Jenkins J."/>
            <person name="Grimwood J."/>
            <person name="Schmutz J."/>
            <person name="Mitros T."/>
            <person name="Mozaffari S.V."/>
            <person name="Suzuki Y."/>
            <person name="Haramoto Y."/>
            <person name="Yamamoto T.S."/>
            <person name="Takagi C."/>
            <person name="Heald R."/>
            <person name="Miller K."/>
            <person name="Haudenschild C."/>
            <person name="Kitzman J."/>
            <person name="Nakayama T."/>
            <person name="Izutsu Y."/>
            <person name="Robert J."/>
            <person name="Fortriede J."/>
            <person name="Burns K."/>
            <person name="Lotay V."/>
            <person name="Karimi K."/>
            <person name="Yasuoka Y."/>
            <person name="Dichmann D.S."/>
            <person name="Flajnik M.F."/>
            <person name="Houston D.W."/>
            <person name="Shendure J."/>
            <person name="DuPasquier L."/>
            <person name="Vize P.D."/>
            <person name="Zorn A.M."/>
            <person name="Ito M."/>
            <person name="Marcotte E.M."/>
            <person name="Wallingford J.B."/>
            <person name="Ito Y."/>
            <person name="Asashima M."/>
            <person name="Ueno N."/>
            <person name="Matsuda Y."/>
            <person name="Veenstra G.J."/>
            <person name="Fujiyama A."/>
            <person name="Harland R.M."/>
            <person name="Taira M."/>
            <person name="Rokhsar D.S."/>
        </authorList>
    </citation>
    <scope>NUCLEOTIDE SEQUENCE [LARGE SCALE GENOMIC DNA]</scope>
    <source>
        <strain evidence="2">J</strain>
    </source>
</reference>